<proteinExistence type="predicted"/>
<organism evidence="1 2">
    <name type="scientific">Ilyodon furcidens</name>
    <name type="common">goldbreast splitfin</name>
    <dbReference type="NCBI Taxonomy" id="33524"/>
    <lineage>
        <taxon>Eukaryota</taxon>
        <taxon>Metazoa</taxon>
        <taxon>Chordata</taxon>
        <taxon>Craniata</taxon>
        <taxon>Vertebrata</taxon>
        <taxon>Euteleostomi</taxon>
        <taxon>Actinopterygii</taxon>
        <taxon>Neopterygii</taxon>
        <taxon>Teleostei</taxon>
        <taxon>Neoteleostei</taxon>
        <taxon>Acanthomorphata</taxon>
        <taxon>Ovalentaria</taxon>
        <taxon>Atherinomorphae</taxon>
        <taxon>Cyprinodontiformes</taxon>
        <taxon>Goodeidae</taxon>
        <taxon>Ilyodon</taxon>
    </lineage>
</organism>
<dbReference type="EMBL" id="JAHRIQ010106241">
    <property type="protein sequence ID" value="MEQ2255994.1"/>
    <property type="molecule type" value="Genomic_DNA"/>
</dbReference>
<keyword evidence="2" id="KW-1185">Reference proteome</keyword>
<reference evidence="1 2" key="1">
    <citation type="submission" date="2021-06" db="EMBL/GenBank/DDBJ databases">
        <authorList>
            <person name="Palmer J.M."/>
        </authorList>
    </citation>
    <scope>NUCLEOTIDE SEQUENCE [LARGE SCALE GENOMIC DNA]</scope>
    <source>
        <strain evidence="2">if_2019</strain>
        <tissue evidence="1">Muscle</tissue>
    </source>
</reference>
<sequence>MTHLNSQILEGILNVYKSTGQQYNYIGPSLFFFFIPVYISPQRSRLSHTNSQHVPTLQRLVHSCMFRTEVASCYWSCLNYRNVNLCHYMNQPAEEASTRRH</sequence>
<dbReference type="Proteomes" id="UP001482620">
    <property type="component" value="Unassembled WGS sequence"/>
</dbReference>
<protein>
    <submittedName>
        <fullName evidence="1">Uncharacterized protein</fullName>
    </submittedName>
</protein>
<comment type="caution">
    <text evidence="1">The sequence shown here is derived from an EMBL/GenBank/DDBJ whole genome shotgun (WGS) entry which is preliminary data.</text>
</comment>
<accession>A0ABV0VFD8</accession>
<evidence type="ECO:0000313" key="2">
    <source>
        <dbReference type="Proteomes" id="UP001482620"/>
    </source>
</evidence>
<evidence type="ECO:0000313" key="1">
    <source>
        <dbReference type="EMBL" id="MEQ2255994.1"/>
    </source>
</evidence>
<gene>
    <name evidence="1" type="ORF">ILYODFUR_019607</name>
</gene>
<name>A0ABV0VFD8_9TELE</name>